<dbReference type="PIRSF" id="PIRSF002849">
    <property type="entry name" value="AAA_ATPase_chaperone_MoxR_prd"/>
    <property type="match status" value="1"/>
</dbReference>
<proteinExistence type="inferred from homology"/>
<dbReference type="EMBL" id="DOLB01000040">
    <property type="protein sequence ID" value="HBT48588.1"/>
    <property type="molecule type" value="Genomic_DNA"/>
</dbReference>
<dbReference type="GO" id="GO:0016887">
    <property type="term" value="F:ATP hydrolysis activity"/>
    <property type="evidence" value="ECO:0007669"/>
    <property type="project" value="InterPro"/>
</dbReference>
<keyword evidence="2" id="KW-0067">ATP-binding</keyword>
<dbReference type="Proteomes" id="UP000264445">
    <property type="component" value="Unassembled WGS sequence"/>
</dbReference>
<evidence type="ECO:0000259" key="5">
    <source>
        <dbReference type="Pfam" id="PF17863"/>
    </source>
</evidence>
<dbReference type="InterPro" id="IPR027417">
    <property type="entry name" value="P-loop_NTPase"/>
</dbReference>
<name>A0A357VK01_9THEO</name>
<evidence type="ECO:0000313" key="6">
    <source>
        <dbReference type="EMBL" id="HBT48588.1"/>
    </source>
</evidence>
<comment type="caution">
    <text evidence="6">The sequence shown here is derived from an EMBL/GenBank/DDBJ whole genome shotgun (WGS) entry which is preliminary data.</text>
</comment>
<dbReference type="InterPro" id="IPR041628">
    <property type="entry name" value="ChlI/MoxR_AAA_lid"/>
</dbReference>
<sequence>MKMSMNSKVEKIIENIEKVIIGKREAVELVIIALLAEGHVLIEDVPGVGKTSLVKALAKSINASFRRIQFTPDLVPSDVVGVTVYNQQKREFEFKPGPIMSNIVLADEINRTSPKTQSSLLEAMEEKQITVDGVTYPLPKPFMVLATQNPIEYEGTFKLPEAQLDRFMIKIEIGYPSEAEELEILANFEEKNPLEELKPVVNAEEVIKMQEEVKKVYVEDIVRNYIVNLVSSTRKSKAIRLGASPRATLNLMRSAQARAYCQGRDYVLPDDVKALAVPVLSHRIILRNEEKFEGLDERMFIKNIVDTTKVPVVRRYA</sequence>
<organism evidence="6 7">
    <name type="scientific">Caldanaerobacter subterraneus</name>
    <dbReference type="NCBI Taxonomy" id="911092"/>
    <lineage>
        <taxon>Bacteria</taxon>
        <taxon>Bacillati</taxon>
        <taxon>Bacillota</taxon>
        <taxon>Clostridia</taxon>
        <taxon>Thermoanaerobacterales</taxon>
        <taxon>Thermoanaerobacteraceae</taxon>
        <taxon>Caldanaerobacter</taxon>
    </lineage>
</organism>
<dbReference type="InterPro" id="IPR011703">
    <property type="entry name" value="ATPase_AAA-3"/>
</dbReference>
<protein>
    <submittedName>
        <fullName evidence="6">MoxR family ATPase</fullName>
    </submittedName>
</protein>
<dbReference type="GO" id="GO:0005524">
    <property type="term" value="F:ATP binding"/>
    <property type="evidence" value="ECO:0007669"/>
    <property type="project" value="UniProtKB-KW"/>
</dbReference>
<dbReference type="Pfam" id="PF07726">
    <property type="entry name" value="AAA_3"/>
    <property type="match status" value="1"/>
</dbReference>
<dbReference type="Pfam" id="PF17863">
    <property type="entry name" value="AAA_lid_2"/>
    <property type="match status" value="1"/>
</dbReference>
<feature type="domain" description="ATPase AAA-3" evidence="4">
    <location>
        <begin position="39"/>
        <end position="169"/>
    </location>
</feature>
<keyword evidence="1" id="KW-0547">Nucleotide-binding</keyword>
<evidence type="ECO:0000259" key="4">
    <source>
        <dbReference type="Pfam" id="PF07726"/>
    </source>
</evidence>
<dbReference type="PANTHER" id="PTHR42759">
    <property type="entry name" value="MOXR FAMILY PROTEIN"/>
    <property type="match status" value="1"/>
</dbReference>
<dbReference type="InterPro" id="IPR050764">
    <property type="entry name" value="CbbQ/NirQ/NorQ/GpvN"/>
</dbReference>
<evidence type="ECO:0000256" key="3">
    <source>
        <dbReference type="ARBA" id="ARBA00061607"/>
    </source>
</evidence>
<dbReference type="PANTHER" id="PTHR42759:SF5">
    <property type="entry name" value="METHANOL DEHYDROGENASE REGULATOR"/>
    <property type="match status" value="1"/>
</dbReference>
<evidence type="ECO:0000256" key="2">
    <source>
        <dbReference type="ARBA" id="ARBA00022840"/>
    </source>
</evidence>
<dbReference type="SUPFAM" id="SSF52540">
    <property type="entry name" value="P-loop containing nucleoside triphosphate hydrolases"/>
    <property type="match status" value="1"/>
</dbReference>
<evidence type="ECO:0000313" key="7">
    <source>
        <dbReference type="Proteomes" id="UP000264445"/>
    </source>
</evidence>
<dbReference type="Gene3D" id="1.10.8.80">
    <property type="entry name" value="Magnesium chelatase subunit I, C-Terminal domain"/>
    <property type="match status" value="1"/>
</dbReference>
<reference evidence="6 7" key="1">
    <citation type="journal article" date="2018" name="Nat. Biotechnol.">
        <title>A standardized bacterial taxonomy based on genome phylogeny substantially revises the tree of life.</title>
        <authorList>
            <person name="Parks D.H."/>
            <person name="Chuvochina M."/>
            <person name="Waite D.W."/>
            <person name="Rinke C."/>
            <person name="Skarshewski A."/>
            <person name="Chaumeil P.A."/>
            <person name="Hugenholtz P."/>
        </authorList>
    </citation>
    <scope>NUCLEOTIDE SEQUENCE [LARGE SCALE GENOMIC DNA]</scope>
    <source>
        <strain evidence="6">UBA12544</strain>
    </source>
</reference>
<feature type="domain" description="ChlI/MoxR AAA lid" evidence="5">
    <location>
        <begin position="232"/>
        <end position="290"/>
    </location>
</feature>
<dbReference type="AlphaFoldDB" id="A0A357VK01"/>
<dbReference type="FunFam" id="3.40.50.300:FF:000640">
    <property type="entry name" value="MoxR family ATPase"/>
    <property type="match status" value="1"/>
</dbReference>
<comment type="similarity">
    <text evidence="3">Belongs to the MoxR family.</text>
</comment>
<dbReference type="Gene3D" id="3.40.50.300">
    <property type="entry name" value="P-loop containing nucleotide triphosphate hydrolases"/>
    <property type="match status" value="1"/>
</dbReference>
<gene>
    <name evidence="6" type="ORF">DEA61_01750</name>
</gene>
<accession>A0A357VK01</accession>
<evidence type="ECO:0000256" key="1">
    <source>
        <dbReference type="ARBA" id="ARBA00022741"/>
    </source>
</evidence>